<feature type="region of interest" description="Disordered" evidence="5">
    <location>
        <begin position="164"/>
        <end position="186"/>
    </location>
</feature>
<dbReference type="Pfam" id="PF05257">
    <property type="entry name" value="CHAP"/>
    <property type="match status" value="1"/>
</dbReference>
<organism evidence="8">
    <name type="scientific">Staphylococcus aureus</name>
    <dbReference type="NCBI Taxonomy" id="1280"/>
    <lineage>
        <taxon>Bacteria</taxon>
        <taxon>Bacillati</taxon>
        <taxon>Bacillota</taxon>
        <taxon>Bacilli</taxon>
        <taxon>Bacillales</taxon>
        <taxon>Staphylococcaceae</taxon>
        <taxon>Staphylococcus</taxon>
    </lineage>
</organism>
<evidence type="ECO:0000256" key="1">
    <source>
        <dbReference type="ARBA" id="ARBA00001561"/>
    </source>
</evidence>
<dbReference type="GO" id="GO:0008745">
    <property type="term" value="F:N-acetylmuramoyl-L-alanine amidase activity"/>
    <property type="evidence" value="ECO:0007669"/>
    <property type="project" value="UniProtKB-EC"/>
</dbReference>
<evidence type="ECO:0000256" key="4">
    <source>
        <dbReference type="ARBA" id="ARBA00022801"/>
    </source>
</evidence>
<dbReference type="EMBL" id="AB983235">
    <property type="protein sequence ID" value="BAQ35550.1"/>
    <property type="molecule type" value="Genomic_DNA"/>
</dbReference>
<dbReference type="SUPFAM" id="SSF54001">
    <property type="entry name" value="Cysteine proteinases"/>
    <property type="match status" value="1"/>
</dbReference>
<evidence type="ECO:0000313" key="8">
    <source>
        <dbReference type="EMBL" id="BAQ35550.1"/>
    </source>
</evidence>
<name>A0A0C6EXB6_STAAU</name>
<comment type="catalytic activity">
    <reaction evidence="1">
        <text>Hydrolyzes the link between N-acetylmuramoyl residues and L-amino acid residues in certain cell-wall glycopeptides.</text>
        <dbReference type="EC" id="3.5.1.28"/>
    </reaction>
</comment>
<dbReference type="GO" id="GO:0009253">
    <property type="term" value="P:peptidoglycan catabolic process"/>
    <property type="evidence" value="ECO:0007669"/>
    <property type="project" value="InterPro"/>
</dbReference>
<dbReference type="InterPro" id="IPR036505">
    <property type="entry name" value="Amidase/PGRP_sf"/>
</dbReference>
<feature type="domain" description="Peptidase C51" evidence="6">
    <location>
        <begin position="16"/>
        <end position="157"/>
    </location>
</feature>
<proteinExistence type="inferred from homology"/>
<accession>A0A0C6EXB6</accession>
<dbReference type="InterPro" id="IPR007921">
    <property type="entry name" value="CHAP_dom"/>
</dbReference>
<dbReference type="AlphaFoldDB" id="A0A0C6EXB6"/>
<dbReference type="Gene3D" id="3.90.1720.10">
    <property type="entry name" value="endopeptidase domain like (from Nostoc punctiforme)"/>
    <property type="match status" value="1"/>
</dbReference>
<feature type="compositionally biased region" description="Polar residues" evidence="5">
    <location>
        <begin position="164"/>
        <end position="174"/>
    </location>
</feature>
<dbReference type="EC" id="3.5.1.28" evidence="3"/>
<dbReference type="PROSITE" id="PS50911">
    <property type="entry name" value="CHAP"/>
    <property type="match status" value="1"/>
</dbReference>
<evidence type="ECO:0000256" key="2">
    <source>
        <dbReference type="ARBA" id="ARBA00007553"/>
    </source>
</evidence>
<dbReference type="Pfam" id="PF08460">
    <property type="entry name" value="SH3_5"/>
    <property type="match status" value="1"/>
</dbReference>
<dbReference type="CDD" id="cd06583">
    <property type="entry name" value="PGRP"/>
    <property type="match status" value="1"/>
</dbReference>
<sequence>MSIIMEVATMQAKLTKKEFIEWLKTSEGKQFNADLWYGFQCFDYANAGWKVLFGLLLKGLGAKDIPFANNFDGLATVYQNTPDFLAQPGDMVVFGSNYGAGYGHVAWVIEATLDYIIVYEQNWLGGGWTDGIEQPGWGWEKVTRRQHAYDFPMWFIRPNFKSETAPRSVQSPTQAPKKETAKPQPKAVELKIIKDVVKGYDLPKRGSNPKGIVIHNDAGSKGATAEAYRNGLVNAPLSRLEAGIAHSYVSGNTVWQALDESQVGWHTANQIGNKYYYGIEVCQSMGADNATFLKNEQATFQECARLLKKWGLPANRNTIRLHNEFTSTSCPHRSSVLHTGFDPVTRGLLPEDKRLQLKDYFIKQIRAYMDGKIPVATVSNESSASSNTVKPVASAWKRNKYGTYYMEESARFTNGNQPITVRKVGPFLSCPVGYQFQPGGYCDYTEVMLQDGHVWVGYTWEGQRYYLPIRTWNGSAPPNQILGDLWGEIS</sequence>
<dbReference type="InterPro" id="IPR038765">
    <property type="entry name" value="Papain-like_cys_pep_sf"/>
</dbReference>
<keyword evidence="4" id="KW-0378">Hydrolase</keyword>
<dbReference type="Gene3D" id="2.30.30.40">
    <property type="entry name" value="SH3 Domains"/>
    <property type="match status" value="1"/>
</dbReference>
<protein>
    <recommendedName>
        <fullName evidence="3">N-acetylmuramoyl-L-alanine amidase</fullName>
        <ecNumber evidence="3">3.5.1.28</ecNumber>
    </recommendedName>
</protein>
<dbReference type="SUPFAM" id="SSF55846">
    <property type="entry name" value="N-acetylmuramoyl-L-alanine amidase-like"/>
    <property type="match status" value="1"/>
</dbReference>
<dbReference type="InterPro" id="IPR003646">
    <property type="entry name" value="SH3-like_bac-type"/>
</dbReference>
<reference evidence="8" key="1">
    <citation type="submission" date="2014-08" db="EMBL/GenBank/DDBJ databases">
        <title>Comparative genomics of MRSA.</title>
        <authorList>
            <person name="Yamamoto T."/>
        </authorList>
    </citation>
    <scope>NUCLEOTIDE SEQUENCE</scope>
    <source>
        <strain evidence="8">OC3</strain>
    </source>
</reference>
<evidence type="ECO:0000256" key="5">
    <source>
        <dbReference type="SAM" id="MobiDB-lite"/>
    </source>
</evidence>
<dbReference type="FunFam" id="3.40.80.10:FF:000005">
    <property type="entry name" value="N-acetylmuramoyl-L-alanine amidase"/>
    <property type="match status" value="1"/>
</dbReference>
<evidence type="ECO:0000259" key="6">
    <source>
        <dbReference type="PROSITE" id="PS50911"/>
    </source>
</evidence>
<dbReference type="SMART" id="SM00644">
    <property type="entry name" value="Ami_2"/>
    <property type="match status" value="1"/>
</dbReference>
<dbReference type="PROSITE" id="PS51781">
    <property type="entry name" value="SH3B"/>
    <property type="match status" value="1"/>
</dbReference>
<evidence type="ECO:0000256" key="3">
    <source>
        <dbReference type="ARBA" id="ARBA00011901"/>
    </source>
</evidence>
<dbReference type="InterPro" id="IPR002502">
    <property type="entry name" value="Amidase_domain"/>
</dbReference>
<dbReference type="Gene3D" id="3.40.80.10">
    <property type="entry name" value="Peptidoglycan recognition protein-like"/>
    <property type="match status" value="1"/>
</dbReference>
<comment type="similarity">
    <text evidence="2">Belongs to the N-acetylmuramoyl-L-alanine amidase 2 family.</text>
</comment>
<dbReference type="SMART" id="SM00287">
    <property type="entry name" value="SH3b"/>
    <property type="match status" value="1"/>
</dbReference>
<dbReference type="Pfam" id="PF01510">
    <property type="entry name" value="Amidase_2"/>
    <property type="match status" value="1"/>
</dbReference>
<evidence type="ECO:0000259" key="7">
    <source>
        <dbReference type="PROSITE" id="PS51781"/>
    </source>
</evidence>
<feature type="domain" description="SH3b" evidence="7">
    <location>
        <begin position="407"/>
        <end position="475"/>
    </location>
</feature>
<dbReference type="FunFam" id="3.90.1720.10:FF:000005">
    <property type="entry name" value="Amidase"/>
    <property type="match status" value="1"/>
</dbReference>